<dbReference type="Proteomes" id="UP000715965">
    <property type="component" value="Unassembled WGS sequence"/>
</dbReference>
<accession>A0ABR9SK60</accession>
<reference evidence="1 2" key="1">
    <citation type="submission" date="2020-10" db="EMBL/GenBank/DDBJ databases">
        <title>Draft genome of Ramlibacter aquaticus LMG 30558.</title>
        <authorList>
            <person name="Props R."/>
        </authorList>
    </citation>
    <scope>NUCLEOTIDE SEQUENCE [LARGE SCALE GENOMIC DNA]</scope>
    <source>
        <strain evidence="1 2">LMG 30558</strain>
    </source>
</reference>
<evidence type="ECO:0000313" key="2">
    <source>
        <dbReference type="Proteomes" id="UP000715965"/>
    </source>
</evidence>
<dbReference type="RefSeq" id="WP_193782303.1">
    <property type="nucleotide sequence ID" value="NZ_JADDOJ010000133.1"/>
</dbReference>
<keyword evidence="2" id="KW-1185">Reference proteome</keyword>
<comment type="caution">
    <text evidence="1">The sequence shown here is derived from an EMBL/GenBank/DDBJ whole genome shotgun (WGS) entry which is preliminary data.</text>
</comment>
<proteinExistence type="predicted"/>
<dbReference type="EMBL" id="JADDOJ010000133">
    <property type="protein sequence ID" value="MBE7942756.1"/>
    <property type="molecule type" value="Genomic_DNA"/>
</dbReference>
<evidence type="ECO:0000313" key="1">
    <source>
        <dbReference type="EMBL" id="MBE7942756.1"/>
    </source>
</evidence>
<sequence>MDEPTHAQESRFWDHVADWILGCEDPGQSALTQAEIDAWLAQLRDDAGRPQSH</sequence>
<name>A0ABR9SK60_9BURK</name>
<gene>
    <name evidence="1" type="ORF">IM725_19475</name>
</gene>
<protein>
    <submittedName>
        <fullName evidence="1">Uncharacterized protein</fullName>
    </submittedName>
</protein>
<organism evidence="1 2">
    <name type="scientific">Ramlibacter aquaticus</name>
    <dbReference type="NCBI Taxonomy" id="2780094"/>
    <lineage>
        <taxon>Bacteria</taxon>
        <taxon>Pseudomonadati</taxon>
        <taxon>Pseudomonadota</taxon>
        <taxon>Betaproteobacteria</taxon>
        <taxon>Burkholderiales</taxon>
        <taxon>Comamonadaceae</taxon>
        <taxon>Ramlibacter</taxon>
    </lineage>
</organism>